<organism evidence="2 3">
    <name type="scientific">Asticcacaulis currens</name>
    <dbReference type="NCBI Taxonomy" id="2984210"/>
    <lineage>
        <taxon>Bacteria</taxon>
        <taxon>Pseudomonadati</taxon>
        <taxon>Pseudomonadota</taxon>
        <taxon>Alphaproteobacteria</taxon>
        <taxon>Caulobacterales</taxon>
        <taxon>Caulobacteraceae</taxon>
        <taxon>Asticcacaulis</taxon>
    </lineage>
</organism>
<keyword evidence="3" id="KW-1185">Reference proteome</keyword>
<name>A0ABT5IFJ5_9CAUL</name>
<keyword evidence="1" id="KW-1133">Transmembrane helix</keyword>
<proteinExistence type="predicted"/>
<feature type="transmembrane region" description="Helical" evidence="1">
    <location>
        <begin position="20"/>
        <end position="43"/>
    </location>
</feature>
<gene>
    <name evidence="2" type="ORF">PQU94_11820</name>
</gene>
<feature type="transmembrane region" description="Helical" evidence="1">
    <location>
        <begin position="55"/>
        <end position="72"/>
    </location>
</feature>
<dbReference type="RefSeq" id="WP_272741670.1">
    <property type="nucleotide sequence ID" value="NZ_JAQQKW010000006.1"/>
</dbReference>
<keyword evidence="1" id="KW-0472">Membrane</keyword>
<dbReference type="EMBL" id="JAQQKW010000006">
    <property type="protein sequence ID" value="MDC7694968.1"/>
    <property type="molecule type" value="Genomic_DNA"/>
</dbReference>
<evidence type="ECO:0000256" key="1">
    <source>
        <dbReference type="SAM" id="Phobius"/>
    </source>
</evidence>
<protein>
    <submittedName>
        <fullName evidence="2">Uncharacterized protein</fullName>
    </submittedName>
</protein>
<evidence type="ECO:0000313" key="3">
    <source>
        <dbReference type="Proteomes" id="UP001216595"/>
    </source>
</evidence>
<feature type="transmembrane region" description="Helical" evidence="1">
    <location>
        <begin position="78"/>
        <end position="96"/>
    </location>
</feature>
<dbReference type="Proteomes" id="UP001216595">
    <property type="component" value="Unassembled WGS sequence"/>
</dbReference>
<reference evidence="2 3" key="1">
    <citation type="submission" date="2023-01" db="EMBL/GenBank/DDBJ databases">
        <title>Novel species of the genus Asticcacaulis isolated from rivers.</title>
        <authorList>
            <person name="Lu H."/>
        </authorList>
    </citation>
    <scope>NUCLEOTIDE SEQUENCE [LARGE SCALE GENOMIC DNA]</scope>
    <source>
        <strain evidence="2 3">DXS10W</strain>
    </source>
</reference>
<keyword evidence="1" id="KW-0812">Transmembrane</keyword>
<accession>A0ABT5IFJ5</accession>
<sequence>MRRIVSQSDLDREYRWQSAGTWSLVWMSPFLAALPITLVWWLFDRSSDIETIWRHFLFTSVVMIIVLAMNVFSVSWKMALGSALAQSTIIALLYVLSPHLLKLLMAARALFA</sequence>
<comment type="caution">
    <text evidence="2">The sequence shown here is derived from an EMBL/GenBank/DDBJ whole genome shotgun (WGS) entry which is preliminary data.</text>
</comment>
<evidence type="ECO:0000313" key="2">
    <source>
        <dbReference type="EMBL" id="MDC7694968.1"/>
    </source>
</evidence>